<reference evidence="4" key="1">
    <citation type="submission" date="2016-10" db="EMBL/GenBank/DDBJ databases">
        <authorList>
            <person name="Varghese N."/>
            <person name="Submissions S."/>
        </authorList>
    </citation>
    <scope>NUCLEOTIDE SEQUENCE [LARGE SCALE GENOMIC DNA]</scope>
    <source>
        <strain evidence="4">DSM 16108</strain>
    </source>
</reference>
<dbReference type="CDD" id="cd02440">
    <property type="entry name" value="AdoMet_MTases"/>
    <property type="match status" value="1"/>
</dbReference>
<dbReference type="PANTHER" id="PTHR43861">
    <property type="entry name" value="TRANS-ACONITATE 2-METHYLTRANSFERASE-RELATED"/>
    <property type="match status" value="1"/>
</dbReference>
<evidence type="ECO:0000313" key="4">
    <source>
        <dbReference type="Proteomes" id="UP000199589"/>
    </source>
</evidence>
<evidence type="ECO:0000259" key="2">
    <source>
        <dbReference type="Pfam" id="PF13847"/>
    </source>
</evidence>
<dbReference type="SUPFAM" id="SSF53335">
    <property type="entry name" value="S-adenosyl-L-methionine-dependent methyltransferases"/>
    <property type="match status" value="1"/>
</dbReference>
<dbReference type="OrthoDB" id="9791837at2"/>
<keyword evidence="1 3" id="KW-0808">Transferase</keyword>
<keyword evidence="3" id="KW-0489">Methyltransferase</keyword>
<dbReference type="InterPro" id="IPR025714">
    <property type="entry name" value="Methyltranfer_dom"/>
</dbReference>
<feature type="domain" description="Methyltransferase" evidence="2">
    <location>
        <begin position="37"/>
        <end position="154"/>
    </location>
</feature>
<dbReference type="GO" id="GO:0008168">
    <property type="term" value="F:methyltransferase activity"/>
    <property type="evidence" value="ECO:0007669"/>
    <property type="project" value="UniProtKB-KW"/>
</dbReference>
<gene>
    <name evidence="3" type="ORF">SAMN04488569_101517</name>
</gene>
<name>A0A1I3XKH2_9LACT</name>
<sequence length="199" mass="22720">MNENIFEDMAKRYDTPERIKLANIISKEVSTQLADSQEKTMIDYGSGTGLISVQLAHEVSELIMVDSSNEMLKVVDEKIKQSKLENTRTLLADFIQEVPEIKADIVMMSLVLLYIPNTRAILENVYSVLNKGGKLIIVDFDYNEKVKHPKVHSGFKRDELKRLLSEIGFQSSEIRNFHHAKDVFMNQDADVFIAISQKN</sequence>
<evidence type="ECO:0000256" key="1">
    <source>
        <dbReference type="ARBA" id="ARBA00022679"/>
    </source>
</evidence>
<dbReference type="InterPro" id="IPR029063">
    <property type="entry name" value="SAM-dependent_MTases_sf"/>
</dbReference>
<evidence type="ECO:0000313" key="3">
    <source>
        <dbReference type="EMBL" id="SFK20022.1"/>
    </source>
</evidence>
<dbReference type="AlphaFoldDB" id="A0A1I3XKH2"/>
<keyword evidence="4" id="KW-1185">Reference proteome</keyword>
<dbReference type="PANTHER" id="PTHR43861:SF3">
    <property type="entry name" value="PUTATIVE (AFU_ORTHOLOGUE AFUA_2G14390)-RELATED"/>
    <property type="match status" value="1"/>
</dbReference>
<organism evidence="3 4">
    <name type="scientific">Marinilactibacillus piezotolerans</name>
    <dbReference type="NCBI Taxonomy" id="258723"/>
    <lineage>
        <taxon>Bacteria</taxon>
        <taxon>Bacillati</taxon>
        <taxon>Bacillota</taxon>
        <taxon>Bacilli</taxon>
        <taxon>Lactobacillales</taxon>
        <taxon>Carnobacteriaceae</taxon>
        <taxon>Marinilactibacillus</taxon>
    </lineage>
</organism>
<dbReference type="RefSeq" id="WP_091896955.1">
    <property type="nucleotide sequence ID" value="NZ_FOSJ01000015.1"/>
</dbReference>
<dbReference type="Pfam" id="PF13847">
    <property type="entry name" value="Methyltransf_31"/>
    <property type="match status" value="1"/>
</dbReference>
<dbReference type="Gene3D" id="3.40.50.150">
    <property type="entry name" value="Vaccinia Virus protein VP39"/>
    <property type="match status" value="1"/>
</dbReference>
<dbReference type="Proteomes" id="UP000199589">
    <property type="component" value="Unassembled WGS sequence"/>
</dbReference>
<proteinExistence type="predicted"/>
<dbReference type="GO" id="GO:0032259">
    <property type="term" value="P:methylation"/>
    <property type="evidence" value="ECO:0007669"/>
    <property type="project" value="UniProtKB-KW"/>
</dbReference>
<accession>A0A1I3XKH2</accession>
<dbReference type="EMBL" id="FOSJ01000015">
    <property type="protein sequence ID" value="SFK20022.1"/>
    <property type="molecule type" value="Genomic_DNA"/>
</dbReference>
<protein>
    <submittedName>
        <fullName evidence="3">Methyltransferase domain-containing protein</fullName>
    </submittedName>
</protein>